<dbReference type="PANTHER" id="PTHR43995:SF1">
    <property type="entry name" value="PRE-MRNA-PROCESSING FACTOR 19"/>
    <property type="match status" value="1"/>
</dbReference>
<keyword evidence="8 21" id="KW-0853">WD repeat</keyword>
<dbReference type="EMBL" id="CAJNOQ010000405">
    <property type="protein sequence ID" value="CAF0797375.1"/>
    <property type="molecule type" value="Genomic_DNA"/>
</dbReference>
<keyword evidence="11 22" id="KW-0747">Spliceosome</keyword>
<feature type="repeat" description="WD" evidence="21">
    <location>
        <begin position="1207"/>
        <end position="1248"/>
    </location>
</feature>
<evidence type="ECO:0000256" key="13">
    <source>
        <dbReference type="ARBA" id="ARBA00022763"/>
    </source>
</evidence>
<evidence type="ECO:0000256" key="5">
    <source>
        <dbReference type="ARBA" id="ARBA00006388"/>
    </source>
</evidence>
<comment type="similarity">
    <text evidence="5 22">Belongs to the WD repeat PRP19 family.</text>
</comment>
<evidence type="ECO:0000256" key="12">
    <source>
        <dbReference type="ARBA" id="ARBA00022737"/>
    </source>
</evidence>
<feature type="repeat" description="WD" evidence="21">
    <location>
        <begin position="1249"/>
        <end position="1290"/>
    </location>
</feature>
<dbReference type="EMBL" id="CAJOBA010000264">
    <property type="protein sequence ID" value="CAF3518332.1"/>
    <property type="molecule type" value="Genomic_DNA"/>
</dbReference>
<evidence type="ECO:0000256" key="23">
    <source>
        <dbReference type="SAM" id="SignalP"/>
    </source>
</evidence>
<dbReference type="GO" id="GO:0006281">
    <property type="term" value="P:DNA repair"/>
    <property type="evidence" value="ECO:0007669"/>
    <property type="project" value="UniProtKB-KW"/>
</dbReference>
<keyword evidence="12" id="KW-0677">Repeat</keyword>
<comment type="subunit">
    <text evidence="22">Homotetramer.</text>
</comment>
<evidence type="ECO:0000313" key="27">
    <source>
        <dbReference type="EMBL" id="CAF3518332.1"/>
    </source>
</evidence>
<dbReference type="CDD" id="cd00200">
    <property type="entry name" value="WD40"/>
    <property type="match status" value="1"/>
</dbReference>
<keyword evidence="23" id="KW-0732">Signal</keyword>
<keyword evidence="14 22" id="KW-0833">Ubl conjugation pathway</keyword>
<dbReference type="Pfam" id="PF04564">
    <property type="entry name" value="U-box"/>
    <property type="match status" value="1"/>
</dbReference>
<evidence type="ECO:0000313" key="25">
    <source>
        <dbReference type="EMBL" id="CAF0740897.1"/>
    </source>
</evidence>
<dbReference type="GO" id="GO:0071006">
    <property type="term" value="C:U2-type catalytic step 1 spliceosome"/>
    <property type="evidence" value="ECO:0007669"/>
    <property type="project" value="TreeGrafter"/>
</dbReference>
<evidence type="ECO:0000256" key="2">
    <source>
        <dbReference type="ARBA" id="ARBA00004123"/>
    </source>
</evidence>
<dbReference type="SMART" id="SM00320">
    <property type="entry name" value="WD40"/>
    <property type="match status" value="6"/>
</dbReference>
<dbReference type="PANTHER" id="PTHR43995">
    <property type="entry name" value="PRE-MRNA-PROCESSING FACTOR 19"/>
    <property type="match status" value="1"/>
</dbReference>
<evidence type="ECO:0000259" key="24">
    <source>
        <dbReference type="SMART" id="SM00504"/>
    </source>
</evidence>
<evidence type="ECO:0000256" key="10">
    <source>
        <dbReference type="ARBA" id="ARBA00022679"/>
    </source>
</evidence>
<dbReference type="InterPro" id="IPR013783">
    <property type="entry name" value="Ig-like_fold"/>
</dbReference>
<dbReference type="InterPro" id="IPR013083">
    <property type="entry name" value="Znf_RING/FYVE/PHD"/>
</dbReference>
<dbReference type="InterPro" id="IPR015943">
    <property type="entry name" value="WD40/YVTN_repeat-like_dom_sf"/>
</dbReference>
<dbReference type="GO" id="GO:0016020">
    <property type="term" value="C:membrane"/>
    <property type="evidence" value="ECO:0007669"/>
    <property type="project" value="UniProtKB-SubCell"/>
</dbReference>
<dbReference type="InterPro" id="IPR003613">
    <property type="entry name" value="Ubox_domain"/>
</dbReference>
<name>A0A813SMW6_9BILA</name>
<keyword evidence="18 22" id="KW-0508">mRNA splicing</keyword>
<dbReference type="PROSITE" id="PS50294">
    <property type="entry name" value="WD_REPEATS_REGION"/>
    <property type="match status" value="2"/>
</dbReference>
<dbReference type="FunFam" id="3.30.40.10:FF:000027">
    <property type="entry name" value="Pre-mRNA-processing factor 19, putative"/>
    <property type="match status" value="1"/>
</dbReference>
<keyword evidence="15" id="KW-1133">Transmembrane helix</keyword>
<dbReference type="UniPathway" id="UPA00143"/>
<evidence type="ECO:0000256" key="16">
    <source>
        <dbReference type="ARBA" id="ARBA00023136"/>
    </source>
</evidence>
<proteinExistence type="inferred from homology"/>
<protein>
    <recommendedName>
        <fullName evidence="7 22">Pre-mRNA-processing factor 19</fullName>
        <ecNumber evidence="6 22">2.3.2.27</ecNumber>
    </recommendedName>
</protein>
<reference evidence="26" key="1">
    <citation type="submission" date="2021-02" db="EMBL/GenBank/DDBJ databases">
        <authorList>
            <person name="Nowell W R."/>
        </authorList>
    </citation>
    <scope>NUCLEOTIDE SEQUENCE</scope>
</reference>
<dbReference type="Pfam" id="PF23597">
    <property type="entry name" value="KIAA0319_N"/>
    <property type="match status" value="1"/>
</dbReference>
<feature type="domain" description="U-box" evidence="24">
    <location>
        <begin position="936"/>
        <end position="1002"/>
    </location>
</feature>
<dbReference type="GO" id="GO:0005737">
    <property type="term" value="C:cytoplasm"/>
    <property type="evidence" value="ECO:0007669"/>
    <property type="project" value="TreeGrafter"/>
</dbReference>
<gene>
    <name evidence="26" type="ORF">GPM918_LOCUS3328</name>
    <name evidence="25" type="ORF">OVA965_LOCUS1432</name>
    <name evidence="28" type="ORF">SRO942_LOCUS3328</name>
    <name evidence="27" type="ORF">TMI583_LOCUS1433</name>
</gene>
<evidence type="ECO:0000313" key="29">
    <source>
        <dbReference type="Proteomes" id="UP000663829"/>
    </source>
</evidence>
<evidence type="ECO:0000256" key="9">
    <source>
        <dbReference type="ARBA" id="ARBA00022664"/>
    </source>
</evidence>
<dbReference type="SMART" id="SM00504">
    <property type="entry name" value="Ubox"/>
    <property type="match status" value="1"/>
</dbReference>
<keyword evidence="9 22" id="KW-0507">mRNA processing</keyword>
<sequence length="1612" mass="182280">MFRYSLFYLIPLLGILLSTTDSSALRPLQYDDVPTQQLNLKQDVCDLWLNGERQSNELKRLIFTGVRPFAATNAGKYSRAKVSNWNDCVSKCCEFQRCNVAYWIQETCLHIECLSDEMCKPIKDDNDDTDTVYLQLRSVDSTAALLDFEDPGVDDCNETLSCPKHEECEKIQINANLQRNVCSCKEKNYRLIDGVCRQYLSHTSSCHLYINAEECDENEECVRPSDRAKHGYCQCKLGFIRTDRDACIREEQESRLVIKTTKPSSTSVPAAHSQFIVNAGDDETLTFPVPDEIILHGHVLFQLNKSEISFQDLLKVNRNFVLKWSYIPSRNVQPPVFDQINELLKIKHFTDSGVYEFELKLLDNELSHQPVGTDTVKITVLRAATTTLAPFALSVHTPELVHLPQSAVYLYANVSSNRKIKYEWKYMEDGPTTPKMQGTDMPQLLLHDLRPGNYTFRIHVRDDINNEQAKIIQMVVDGEPIRAKVGNRKQVVFWPTKETILDGTLSVLESFIQCTWTLIDNNGKSNVINDDIVITQPQSLKTSVQNLHIGHYKFQLKLVTNDKKYVSRDYVDVLVYAQNGQPPEIQLLTQTNVNILKNLIVIDASKTRADYGIASWKWTRTPESPAGGRFINNSDLSPIAMLTQLHVGLYTFVLKVTDDRSQVSSQSVNITVEPLNEDGKDLFEIQFQTENNALFTEQMLNNLLLNLRVFLTDLQPQSNITVISISDEQLLLVASGDNGVALKPQRVVEHLRPKLKSINQLFKNIKISDIDSYLCLHDCSRHGVCDKKTKQCRCDKYYMENWYKKQFQHIPNCDFRLPYVVLFSMSGIILLWTTCWLLLCCCLRIKRRRYLLAKRKRIRYQLLEEDDNTARDSKSTNVVISESDEITDQDEETLYDKPLLTSSSNTAVSSKGFLSKKVSSKSPLSFPVQDNNGSPLVVGTVSNEVPEQPVISPVSGCVYEKRLIIKYIHELGTDPMNGQQLTENQLIDVKVTPIGKPRPPSATSIPAILKMLQDEWDAVMLHSFTLRQQLQTARQELSHVMYQHDAACRVIARLNKEVTAAREALATLKPQAGITGQNVIQPQHANDTVVPPSNALSVAHAAGGETASQTVAEGMSDEIIEKLQTKATVLTQLRKQRGKKVPDSLTSVDDMKNFRCVATHTGLHSASNPGILALDVYQKDSNIIVTGGNDRQAVVFNKESAQVVATLKGHTKKVTHVIHHSDEEYAITASPDSTIRVWHIPSAQCTKLLRVHDNPITGLSLHPTGDYVLSSSNDTYWALSDIRTGKLLVKIQDSTSQRALTCAQFHPDGIIFGIGTQDSVIKIWDLKECNNVADFPGHSGAISAIAFSENGYYLATAADDSVIKLWDLRKLKNFKTITLEDRYEVKDLVFDQSGVYLGVAGTDVRVYQVKQWDLLKVFTDHTALATGIRFEELANVNRLKRIFRAYFCDHETCVNMSVDDVQALVNERAHSCAMKYRQKLRRLHLSHTDYLVTADGRLLDHLEDVETDEYEKISKRLHSTRRSLMSFNQSRRPKSVELKLNERVRLMKSVTAAAASATTTTTTTTTKQFQINRITTMTRTKRAKSFSADILEIRENDQKQKLNNDLFSVTVV</sequence>
<evidence type="ECO:0000256" key="19">
    <source>
        <dbReference type="ARBA" id="ARBA00023204"/>
    </source>
</evidence>
<comment type="subcellular location">
    <subcellularLocation>
        <location evidence="3">Membrane</location>
    </subcellularLocation>
    <subcellularLocation>
        <location evidence="2 22">Nucleus</location>
    </subcellularLocation>
</comment>
<feature type="repeat" description="WD" evidence="21">
    <location>
        <begin position="1335"/>
        <end position="1376"/>
    </location>
</feature>
<evidence type="ECO:0000256" key="7">
    <source>
        <dbReference type="ARBA" id="ARBA00015618"/>
    </source>
</evidence>
<evidence type="ECO:0000256" key="8">
    <source>
        <dbReference type="ARBA" id="ARBA00022574"/>
    </source>
</evidence>
<dbReference type="InterPro" id="IPR013915">
    <property type="entry name" value="Prp19_cc"/>
</dbReference>
<comment type="caution">
    <text evidence="26">The sequence shown here is derived from an EMBL/GenBank/DDBJ whole genome shotgun (WGS) entry which is preliminary data.</text>
</comment>
<accession>A0A813SMW6</accession>
<dbReference type="InterPro" id="IPR001680">
    <property type="entry name" value="WD40_rpt"/>
</dbReference>
<dbReference type="SUPFAM" id="SSF50978">
    <property type="entry name" value="WD40 repeat-like"/>
    <property type="match status" value="1"/>
</dbReference>
<dbReference type="Gene3D" id="2.130.10.10">
    <property type="entry name" value="YVTN repeat-like/Quinoprotein amine dehydrogenase"/>
    <property type="match status" value="1"/>
</dbReference>
<dbReference type="InterPro" id="IPR035986">
    <property type="entry name" value="PKD_dom_sf"/>
</dbReference>
<comment type="function">
    <text evidence="22">Ubiquitin-protein ligase which is mainly involved pre-mRNA splicing and DNA repair. Required for pre-mRNA splicing as component of the spliceosome.</text>
</comment>
<dbReference type="Pfam" id="PF24814">
    <property type="entry name" value="WD40_Prp19"/>
    <property type="match status" value="1"/>
</dbReference>
<keyword evidence="29" id="KW-1185">Reference proteome</keyword>
<evidence type="ECO:0000256" key="20">
    <source>
        <dbReference type="ARBA" id="ARBA00023242"/>
    </source>
</evidence>
<dbReference type="Pfam" id="PF08606">
    <property type="entry name" value="Prp19"/>
    <property type="match status" value="1"/>
</dbReference>
<dbReference type="GO" id="GO:0070534">
    <property type="term" value="P:protein K63-linked ubiquitination"/>
    <property type="evidence" value="ECO:0007669"/>
    <property type="project" value="UniProtKB-UniRule"/>
</dbReference>
<evidence type="ECO:0000256" key="6">
    <source>
        <dbReference type="ARBA" id="ARBA00012483"/>
    </source>
</evidence>
<dbReference type="InterPro" id="IPR013980">
    <property type="entry name" value="MANSC_dom"/>
</dbReference>
<dbReference type="EMBL" id="CAJNOK010000264">
    <property type="protein sequence ID" value="CAF0740897.1"/>
    <property type="molecule type" value="Genomic_DNA"/>
</dbReference>
<evidence type="ECO:0000256" key="11">
    <source>
        <dbReference type="ARBA" id="ARBA00022728"/>
    </source>
</evidence>
<dbReference type="Gene3D" id="3.30.40.10">
    <property type="entry name" value="Zinc/RING finger domain, C3HC4 (zinc finger)"/>
    <property type="match status" value="1"/>
</dbReference>
<evidence type="ECO:0000256" key="15">
    <source>
        <dbReference type="ARBA" id="ARBA00022989"/>
    </source>
</evidence>
<dbReference type="PROSITE" id="PS00678">
    <property type="entry name" value="WD_REPEATS_1"/>
    <property type="match status" value="1"/>
</dbReference>
<feature type="chain" id="PRO_5035597802" description="Pre-mRNA-processing factor 19" evidence="23">
    <location>
        <begin position="25"/>
        <end position="1612"/>
    </location>
</feature>
<evidence type="ECO:0000313" key="28">
    <source>
        <dbReference type="EMBL" id="CAF3582143.1"/>
    </source>
</evidence>
<dbReference type="SUPFAM" id="SSF49299">
    <property type="entry name" value="PKD domain"/>
    <property type="match status" value="1"/>
</dbReference>
<dbReference type="InterPro" id="IPR036322">
    <property type="entry name" value="WD40_repeat_dom_sf"/>
</dbReference>
<feature type="repeat" description="WD" evidence="21">
    <location>
        <begin position="1293"/>
        <end position="1334"/>
    </location>
</feature>
<keyword evidence="15" id="KW-0812">Transmembrane</keyword>
<evidence type="ECO:0000256" key="21">
    <source>
        <dbReference type="PROSITE-ProRule" id="PRU00221"/>
    </source>
</evidence>
<dbReference type="InterPro" id="IPR055340">
    <property type="entry name" value="RING-Ubox_PRP19"/>
</dbReference>
<dbReference type="CDD" id="cd16656">
    <property type="entry name" value="RING-Ubox_PRP19"/>
    <property type="match status" value="1"/>
</dbReference>
<comment type="pathway">
    <text evidence="4 22">Protein modification; protein ubiquitination.</text>
</comment>
<dbReference type="InterPro" id="IPR038959">
    <property type="entry name" value="Prp19"/>
</dbReference>
<evidence type="ECO:0000256" key="22">
    <source>
        <dbReference type="RuleBase" id="RU367101"/>
    </source>
</evidence>
<dbReference type="Proteomes" id="UP000681722">
    <property type="component" value="Unassembled WGS sequence"/>
</dbReference>
<dbReference type="SUPFAM" id="SSF57850">
    <property type="entry name" value="RING/U-box"/>
    <property type="match status" value="1"/>
</dbReference>
<evidence type="ECO:0000256" key="14">
    <source>
        <dbReference type="ARBA" id="ARBA00022786"/>
    </source>
</evidence>
<dbReference type="GO" id="GO:0000974">
    <property type="term" value="C:Prp19 complex"/>
    <property type="evidence" value="ECO:0007669"/>
    <property type="project" value="UniProtKB-UniRule"/>
</dbReference>
<keyword evidence="16" id="KW-0472">Membrane</keyword>
<keyword evidence="10 22" id="KW-0808">Transferase</keyword>
<dbReference type="Pfam" id="PF22352">
    <property type="entry name" value="K319L-like_PKD"/>
    <property type="match status" value="2"/>
</dbReference>
<dbReference type="Proteomes" id="UP000682733">
    <property type="component" value="Unassembled WGS sequence"/>
</dbReference>
<evidence type="ECO:0000256" key="17">
    <source>
        <dbReference type="ARBA" id="ARBA00023180"/>
    </source>
</evidence>
<dbReference type="EMBL" id="CAJOBC010000405">
    <property type="protein sequence ID" value="CAF3582143.1"/>
    <property type="molecule type" value="Genomic_DNA"/>
</dbReference>
<feature type="signal peptide" evidence="23">
    <location>
        <begin position="1"/>
        <end position="24"/>
    </location>
</feature>
<dbReference type="Proteomes" id="UP000663829">
    <property type="component" value="Unassembled WGS sequence"/>
</dbReference>
<comment type="catalytic activity">
    <reaction evidence="1 22">
        <text>S-ubiquitinyl-[E2 ubiquitin-conjugating enzyme]-L-cysteine + [acceptor protein]-L-lysine = [E2 ubiquitin-conjugating enzyme]-L-cysteine + N(6)-ubiquitinyl-[acceptor protein]-L-lysine.</text>
        <dbReference type="EC" id="2.3.2.27"/>
    </reaction>
</comment>
<dbReference type="Proteomes" id="UP000677228">
    <property type="component" value="Unassembled WGS sequence"/>
</dbReference>
<evidence type="ECO:0000256" key="1">
    <source>
        <dbReference type="ARBA" id="ARBA00000900"/>
    </source>
</evidence>
<dbReference type="EC" id="2.3.2.27" evidence="6 22"/>
<dbReference type="FunFam" id="2.130.10.10:FF:000043">
    <property type="entry name" value="pre-mRNA-processing factor 19"/>
    <property type="match status" value="1"/>
</dbReference>
<dbReference type="Gene3D" id="2.60.40.10">
    <property type="entry name" value="Immunoglobulins"/>
    <property type="match status" value="3"/>
</dbReference>
<evidence type="ECO:0000313" key="26">
    <source>
        <dbReference type="EMBL" id="CAF0797375.1"/>
    </source>
</evidence>
<keyword evidence="17" id="KW-0325">Glycoprotein</keyword>
<dbReference type="InterPro" id="IPR019775">
    <property type="entry name" value="WD40_repeat_CS"/>
</dbReference>
<dbReference type="GO" id="GO:0000398">
    <property type="term" value="P:mRNA splicing, via spliceosome"/>
    <property type="evidence" value="ECO:0007669"/>
    <property type="project" value="InterPro"/>
</dbReference>
<keyword evidence="20 22" id="KW-0539">Nucleus</keyword>
<dbReference type="OrthoDB" id="536372at2759"/>
<dbReference type="PROSITE" id="PS50082">
    <property type="entry name" value="WD_REPEATS_2"/>
    <property type="match status" value="4"/>
</dbReference>
<evidence type="ECO:0000256" key="3">
    <source>
        <dbReference type="ARBA" id="ARBA00004370"/>
    </source>
</evidence>
<dbReference type="GO" id="GO:0061630">
    <property type="term" value="F:ubiquitin protein ligase activity"/>
    <property type="evidence" value="ECO:0007669"/>
    <property type="project" value="UniProtKB-UniRule"/>
</dbReference>
<keyword evidence="13 22" id="KW-0227">DNA damage</keyword>
<keyword evidence="19 22" id="KW-0234">DNA repair</keyword>
<evidence type="ECO:0000256" key="18">
    <source>
        <dbReference type="ARBA" id="ARBA00023187"/>
    </source>
</evidence>
<organism evidence="26 29">
    <name type="scientific">Didymodactylos carnosus</name>
    <dbReference type="NCBI Taxonomy" id="1234261"/>
    <lineage>
        <taxon>Eukaryota</taxon>
        <taxon>Metazoa</taxon>
        <taxon>Spiralia</taxon>
        <taxon>Gnathifera</taxon>
        <taxon>Rotifera</taxon>
        <taxon>Eurotatoria</taxon>
        <taxon>Bdelloidea</taxon>
        <taxon>Philodinida</taxon>
        <taxon>Philodinidae</taxon>
        <taxon>Didymodactylos</taxon>
    </lineage>
</organism>
<evidence type="ECO:0000256" key="4">
    <source>
        <dbReference type="ARBA" id="ARBA00004906"/>
    </source>
</evidence>